<dbReference type="EMBL" id="CM007647">
    <property type="protein sequence ID" value="ONL99507.1"/>
    <property type="molecule type" value="Genomic_DNA"/>
</dbReference>
<name>A0A1D6K7H6_MAIZE</name>
<evidence type="ECO:0000313" key="2">
    <source>
        <dbReference type="EMBL" id="ONL99507.1"/>
    </source>
</evidence>
<organism evidence="2">
    <name type="scientific">Zea mays</name>
    <name type="common">Maize</name>
    <dbReference type="NCBI Taxonomy" id="4577"/>
    <lineage>
        <taxon>Eukaryota</taxon>
        <taxon>Viridiplantae</taxon>
        <taxon>Streptophyta</taxon>
        <taxon>Embryophyta</taxon>
        <taxon>Tracheophyta</taxon>
        <taxon>Spermatophyta</taxon>
        <taxon>Magnoliopsida</taxon>
        <taxon>Liliopsida</taxon>
        <taxon>Poales</taxon>
        <taxon>Poaceae</taxon>
        <taxon>PACMAD clade</taxon>
        <taxon>Panicoideae</taxon>
        <taxon>Andropogonodae</taxon>
        <taxon>Andropogoneae</taxon>
        <taxon>Tripsacinae</taxon>
        <taxon>Zea</taxon>
    </lineage>
</organism>
<proteinExistence type="predicted"/>
<dbReference type="AlphaFoldDB" id="A0A1D6K7H6"/>
<dbReference type="InParanoid" id="A0A1D6K7H6"/>
<gene>
    <name evidence="2" type="ORF">ZEAMMB73_Zm00001d029729</name>
</gene>
<accession>A0A1D6K7H6</accession>
<evidence type="ECO:0000256" key="1">
    <source>
        <dbReference type="SAM" id="MobiDB-lite"/>
    </source>
</evidence>
<feature type="compositionally biased region" description="Basic and acidic residues" evidence="1">
    <location>
        <begin position="174"/>
        <end position="187"/>
    </location>
</feature>
<sequence length="202" mass="21085">MASRTATSALPWHQYSAAAGGDGEEALDVDRRAGVAVASALVRGAGKNTRPAGTGSRRSALALRHRGTRKRRYLSRILRVASSGLAPPAGRRAELATDAAGVLCAVWNAGEEHADASQGRRRLSSENTRPALAGSSGELHAPAARGRPKRSPSPSDDDDVHRIENSCSSGSMSMKEKDAVELLKDSPRAASASRRSNDGPGL</sequence>
<feature type="region of interest" description="Disordered" evidence="1">
    <location>
        <begin position="113"/>
        <end position="202"/>
    </location>
</feature>
<protein>
    <submittedName>
        <fullName evidence="2">Uncharacterized protein</fullName>
    </submittedName>
</protein>
<reference evidence="2" key="1">
    <citation type="submission" date="2015-12" db="EMBL/GenBank/DDBJ databases">
        <title>Update maize B73 reference genome by single molecule sequencing technologies.</title>
        <authorList>
            <consortium name="Maize Genome Sequencing Project"/>
            <person name="Ware D."/>
        </authorList>
    </citation>
    <scope>NUCLEOTIDE SEQUENCE [LARGE SCALE GENOMIC DNA]</scope>
    <source>
        <tissue evidence="2">Seedling</tissue>
    </source>
</reference>